<dbReference type="InterPro" id="IPR011991">
    <property type="entry name" value="ArsR-like_HTH"/>
</dbReference>
<dbReference type="AlphaFoldDB" id="C7LZV6"/>
<dbReference type="CDD" id="cd00090">
    <property type="entry name" value="HTH_ARSR"/>
    <property type="match status" value="1"/>
</dbReference>
<dbReference type="Gene3D" id="1.10.10.10">
    <property type="entry name" value="Winged helix-like DNA-binding domain superfamily/Winged helix DNA-binding domain"/>
    <property type="match status" value="1"/>
</dbReference>
<sequence length="230" mass="25685">MAQRPPHRDFARNLSQILLRKDSFVTSMGAMTDAAATPRHLRDPRALRALAHPLRIKLLEALVTHGTLTATQASELFSTTPASCSFHLRELARFGFVERADGGHGRERPWRAVAAPLHFDPHADDPDEAIAASELARVLQGRWIERFEGWSQVAHTYAAPWRHALSTSQFVVWLTPTETTDLLAELARLIQERYPDRLSDPSTRPPDAMAVEIILDAHPFDLEAGGAQHQ</sequence>
<organism evidence="2 3">
    <name type="scientific">Acidimicrobium ferrooxidans (strain DSM 10331 / JCM 15462 / NBRC 103882 / ICP)</name>
    <dbReference type="NCBI Taxonomy" id="525909"/>
    <lineage>
        <taxon>Bacteria</taxon>
        <taxon>Bacillati</taxon>
        <taxon>Actinomycetota</taxon>
        <taxon>Acidimicrobiia</taxon>
        <taxon>Acidimicrobiales</taxon>
        <taxon>Acidimicrobiaceae</taxon>
        <taxon>Acidimicrobium</taxon>
    </lineage>
</organism>
<accession>C7LZV6</accession>
<dbReference type="KEGG" id="afo:Afer_1338"/>
<protein>
    <submittedName>
        <fullName evidence="2">Putative transcriptional regulator</fullName>
    </submittedName>
</protein>
<dbReference type="Pfam" id="PF12840">
    <property type="entry name" value="HTH_20"/>
    <property type="match status" value="1"/>
</dbReference>
<dbReference type="GO" id="GO:0003700">
    <property type="term" value="F:DNA-binding transcription factor activity"/>
    <property type="evidence" value="ECO:0007669"/>
    <property type="project" value="InterPro"/>
</dbReference>
<dbReference type="EMBL" id="CP001631">
    <property type="protein sequence ID" value="ACU54264.1"/>
    <property type="molecule type" value="Genomic_DNA"/>
</dbReference>
<dbReference type="SMART" id="SM00418">
    <property type="entry name" value="HTH_ARSR"/>
    <property type="match status" value="1"/>
</dbReference>
<dbReference type="eggNOG" id="COG0640">
    <property type="taxonomic scope" value="Bacteria"/>
</dbReference>
<evidence type="ECO:0000313" key="2">
    <source>
        <dbReference type="EMBL" id="ACU54264.1"/>
    </source>
</evidence>
<dbReference type="InterPro" id="IPR001845">
    <property type="entry name" value="HTH_ArsR_DNA-bd_dom"/>
</dbReference>
<evidence type="ECO:0000259" key="1">
    <source>
        <dbReference type="SMART" id="SM00418"/>
    </source>
</evidence>
<dbReference type="InterPro" id="IPR036388">
    <property type="entry name" value="WH-like_DNA-bd_sf"/>
</dbReference>
<evidence type="ECO:0000313" key="3">
    <source>
        <dbReference type="Proteomes" id="UP000000771"/>
    </source>
</evidence>
<dbReference type="HOGENOM" id="CLU_087580_2_1_11"/>
<keyword evidence="3" id="KW-1185">Reference proteome</keyword>
<feature type="domain" description="HTH arsR-type" evidence="1">
    <location>
        <begin position="45"/>
        <end position="137"/>
    </location>
</feature>
<name>C7LZV6_ACIFD</name>
<dbReference type="Proteomes" id="UP000000771">
    <property type="component" value="Chromosome"/>
</dbReference>
<dbReference type="SUPFAM" id="SSF46785">
    <property type="entry name" value="Winged helix' DNA-binding domain"/>
    <property type="match status" value="1"/>
</dbReference>
<dbReference type="InterPro" id="IPR036390">
    <property type="entry name" value="WH_DNA-bd_sf"/>
</dbReference>
<dbReference type="OrthoDB" id="7945987at2"/>
<dbReference type="STRING" id="525909.Afer_1338"/>
<gene>
    <name evidence="2" type="ordered locus">Afer_1338</name>
</gene>
<proteinExistence type="predicted"/>
<reference evidence="2 3" key="1">
    <citation type="journal article" date="2009" name="Stand. Genomic Sci.">
        <title>Complete genome sequence of Acidimicrobium ferrooxidans type strain (ICP).</title>
        <authorList>
            <person name="Clum A."/>
            <person name="Nolan M."/>
            <person name="Lang E."/>
            <person name="Glavina Del Rio T."/>
            <person name="Tice H."/>
            <person name="Copeland A."/>
            <person name="Cheng J.F."/>
            <person name="Lucas S."/>
            <person name="Chen F."/>
            <person name="Bruce D."/>
            <person name="Goodwin L."/>
            <person name="Pitluck S."/>
            <person name="Ivanova N."/>
            <person name="Mavrommatis K."/>
            <person name="Mikhailova N."/>
            <person name="Pati A."/>
            <person name="Chen A."/>
            <person name="Palaniappan K."/>
            <person name="Goker M."/>
            <person name="Spring S."/>
            <person name="Land M."/>
            <person name="Hauser L."/>
            <person name="Chang Y.J."/>
            <person name="Jeffries C.C."/>
            <person name="Chain P."/>
            <person name="Bristow J."/>
            <person name="Eisen J.A."/>
            <person name="Markowitz V."/>
            <person name="Hugenholtz P."/>
            <person name="Kyrpides N.C."/>
            <person name="Klenk H.P."/>
            <person name="Lapidus A."/>
        </authorList>
    </citation>
    <scope>NUCLEOTIDE SEQUENCE [LARGE SCALE GENOMIC DNA]</scope>
    <source>
        <strain evidence="3">DSM 10331 / JCM 15462 / NBRC 103882 / ICP</strain>
    </source>
</reference>